<dbReference type="Gene3D" id="3.10.310.50">
    <property type="match status" value="1"/>
</dbReference>
<gene>
    <name evidence="5" type="ORF">J2Z79_001552</name>
</gene>
<keyword evidence="4" id="KW-0732">Signal</keyword>
<sequence>MPKRATHPAPVAVILSLLAALLLTALPALGATSPGGVVDDRSGTLSASELAQVEEALTGRRFAYRVVILDAAFPGGEPPDAEFQFQTIADKLLADVPREAVLITIAMQEGLVDFRVWQDGPVQAAFREATGRAFADYTARVFDAFAAKAVDDDIAGAIIAAADRIEELATARPSAPARPSPGGTGSVPSPGTRPVPSQSGSSGSGPTPSVPSGAGRGVSPSLLALILGGLAALVAALVELALFLRYRRLRGECLALRDGFVSTLVKMHEQDLPLARNYDGEETRSHVAAAGEASDRAFDAYRAGGEKMAEAEGLARRWRFGAAAKALKAARAAYEQAAAADRQAQQAFAPVAEAIHGWEAAASGAAANRQAAGDGIAELRSRTGWALVRLDERVAGAARIQAEAEEARTEDPVRALRLVREADRLFQEIRADVQRIAEQQQTHEAQRQDAEKARGEIEETRVSLGLRFVEEDPSAALARAVRHQAQAADRMPVGDVEGAREALESGQAALDEVRAILARYREAVTQYPARRQALVEGTGWLAAEQGTARSVVEQLAGRYAPEDWADVRDVPLAMADLEKRIRAGLDEAAGLVRPEEQRYLQAFRILNDNLGELAALKERTALLAARPDRLAEAEQAARDQVARADREWAEAQQVASQYGLILPRDLADRWRRVDDALGAVRRRLADRPLAVGRAGQEAAGILELAAGLRRAVEELARQAEAARRRLRQAQAEAAAALIHTRFNPGAAAALQRALSAGEQALAAGRYEQALAEAESALRSARLLVAAYQAHLAAERRRREMAQAAHRHGGGGGGGFGGGGFRGSGGGGSFGGGFRGSGGGGRFGGGSRGSGGGGRWK</sequence>
<comment type="caution">
    <text evidence="5">The sequence shown here is derived from an EMBL/GenBank/DDBJ whole genome shotgun (WGS) entry which is preliminary data.</text>
</comment>
<keyword evidence="3" id="KW-0812">Transmembrane</keyword>
<evidence type="ECO:0000256" key="3">
    <source>
        <dbReference type="SAM" id="Phobius"/>
    </source>
</evidence>
<accession>A0ABS4JRK1</accession>
<dbReference type="RefSeq" id="WP_209466289.1">
    <property type="nucleotide sequence ID" value="NZ_JAGGLG010000010.1"/>
</dbReference>
<evidence type="ECO:0000256" key="2">
    <source>
        <dbReference type="SAM" id="MobiDB-lite"/>
    </source>
</evidence>
<feature type="region of interest" description="Disordered" evidence="2">
    <location>
        <begin position="801"/>
        <end position="856"/>
    </location>
</feature>
<feature type="region of interest" description="Disordered" evidence="2">
    <location>
        <begin position="170"/>
        <end position="214"/>
    </location>
</feature>
<evidence type="ECO:0000256" key="1">
    <source>
        <dbReference type="SAM" id="Coils"/>
    </source>
</evidence>
<evidence type="ECO:0000313" key="6">
    <source>
        <dbReference type="Proteomes" id="UP001519289"/>
    </source>
</evidence>
<feature type="compositionally biased region" description="Gly residues" evidence="2">
    <location>
        <begin position="809"/>
        <end position="856"/>
    </location>
</feature>
<feature type="transmembrane region" description="Helical" evidence="3">
    <location>
        <begin position="222"/>
        <end position="244"/>
    </location>
</feature>
<feature type="chain" id="PRO_5046036163" evidence="4">
    <location>
        <begin position="31"/>
        <end position="856"/>
    </location>
</feature>
<evidence type="ECO:0000313" key="5">
    <source>
        <dbReference type="EMBL" id="MBP2018153.1"/>
    </source>
</evidence>
<keyword evidence="6" id="KW-1185">Reference proteome</keyword>
<feature type="coiled-coil region" evidence="1">
    <location>
        <begin position="705"/>
        <end position="739"/>
    </location>
</feature>
<evidence type="ECO:0000256" key="4">
    <source>
        <dbReference type="SAM" id="SignalP"/>
    </source>
</evidence>
<dbReference type="EMBL" id="JAGGLG010000010">
    <property type="protein sequence ID" value="MBP2018153.1"/>
    <property type="molecule type" value="Genomic_DNA"/>
</dbReference>
<dbReference type="Proteomes" id="UP001519289">
    <property type="component" value="Unassembled WGS sequence"/>
</dbReference>
<proteinExistence type="predicted"/>
<organism evidence="5 6">
    <name type="scientific">Symbiobacterium terraclitae</name>
    <dbReference type="NCBI Taxonomy" id="557451"/>
    <lineage>
        <taxon>Bacteria</taxon>
        <taxon>Bacillati</taxon>
        <taxon>Bacillota</taxon>
        <taxon>Clostridia</taxon>
        <taxon>Eubacteriales</taxon>
        <taxon>Symbiobacteriaceae</taxon>
        <taxon>Symbiobacterium</taxon>
    </lineage>
</organism>
<keyword evidence="3" id="KW-1133">Transmembrane helix</keyword>
<feature type="compositionally biased region" description="Low complexity" evidence="2">
    <location>
        <begin position="170"/>
        <end position="213"/>
    </location>
</feature>
<name>A0ABS4JRK1_9FIRM</name>
<reference evidence="5 6" key="1">
    <citation type="submission" date="2021-03" db="EMBL/GenBank/DDBJ databases">
        <title>Genomic Encyclopedia of Type Strains, Phase IV (KMG-IV): sequencing the most valuable type-strain genomes for metagenomic binning, comparative biology and taxonomic classification.</title>
        <authorList>
            <person name="Goeker M."/>
        </authorList>
    </citation>
    <scope>NUCLEOTIDE SEQUENCE [LARGE SCALE GENOMIC DNA]</scope>
    <source>
        <strain evidence="5 6">DSM 27138</strain>
    </source>
</reference>
<keyword evidence="1" id="KW-0175">Coiled coil</keyword>
<keyword evidence="3" id="KW-0472">Membrane</keyword>
<feature type="signal peptide" evidence="4">
    <location>
        <begin position="1"/>
        <end position="30"/>
    </location>
</feature>
<protein>
    <submittedName>
        <fullName evidence="5">Septation ring formation regulator EzrA</fullName>
    </submittedName>
</protein>